<reference evidence="2" key="1">
    <citation type="submission" date="2021-03" db="EMBL/GenBank/DDBJ databases">
        <authorList>
            <person name="Wang G."/>
        </authorList>
    </citation>
    <scope>NUCLEOTIDE SEQUENCE</scope>
    <source>
        <strain evidence="2">KCTC 12899</strain>
    </source>
</reference>
<dbReference type="CDD" id="cd00093">
    <property type="entry name" value="HTH_XRE"/>
    <property type="match status" value="1"/>
</dbReference>
<evidence type="ECO:0000313" key="2">
    <source>
        <dbReference type="EMBL" id="MBO1322851.1"/>
    </source>
</evidence>
<dbReference type="RefSeq" id="WP_207862823.1">
    <property type="nucleotide sequence ID" value="NZ_JAFREP010000044.1"/>
</dbReference>
<dbReference type="SUPFAM" id="SSF52309">
    <property type="entry name" value="N-(deoxy)ribosyltransferase-like"/>
    <property type="match status" value="1"/>
</dbReference>
<dbReference type="AlphaFoldDB" id="A0A8J7U8R6"/>
<organism evidence="2 3">
    <name type="scientific">Acanthopleuribacter pedis</name>
    <dbReference type="NCBI Taxonomy" id="442870"/>
    <lineage>
        <taxon>Bacteria</taxon>
        <taxon>Pseudomonadati</taxon>
        <taxon>Acidobacteriota</taxon>
        <taxon>Holophagae</taxon>
        <taxon>Acanthopleuribacterales</taxon>
        <taxon>Acanthopleuribacteraceae</taxon>
        <taxon>Acanthopleuribacter</taxon>
    </lineage>
</organism>
<proteinExistence type="predicted"/>
<dbReference type="Proteomes" id="UP000664417">
    <property type="component" value="Unassembled WGS sequence"/>
</dbReference>
<dbReference type="PROSITE" id="PS50943">
    <property type="entry name" value="HTH_CROC1"/>
    <property type="match status" value="1"/>
</dbReference>
<dbReference type="GO" id="GO:0003677">
    <property type="term" value="F:DNA binding"/>
    <property type="evidence" value="ECO:0007669"/>
    <property type="project" value="InterPro"/>
</dbReference>
<gene>
    <name evidence="2" type="ORF">J3U88_30580</name>
</gene>
<dbReference type="InterPro" id="IPR001387">
    <property type="entry name" value="Cro/C1-type_HTH"/>
</dbReference>
<keyword evidence="3" id="KW-1185">Reference proteome</keyword>
<dbReference type="SUPFAM" id="SSF47413">
    <property type="entry name" value="lambda repressor-like DNA-binding domains"/>
    <property type="match status" value="1"/>
</dbReference>
<dbReference type="Gene3D" id="1.10.260.40">
    <property type="entry name" value="lambda repressor-like DNA-binding domains"/>
    <property type="match status" value="1"/>
</dbReference>
<dbReference type="InterPro" id="IPR010982">
    <property type="entry name" value="Lambda_DNA-bd_dom_sf"/>
</dbReference>
<evidence type="ECO:0000259" key="1">
    <source>
        <dbReference type="PROSITE" id="PS50943"/>
    </source>
</evidence>
<feature type="domain" description="HTH cro/C1-type" evidence="1">
    <location>
        <begin position="186"/>
        <end position="216"/>
    </location>
</feature>
<evidence type="ECO:0000313" key="3">
    <source>
        <dbReference type="Proteomes" id="UP000664417"/>
    </source>
</evidence>
<accession>A0A8J7U8R6</accession>
<sequence>MQRHDGRTGRAAHEPLYTAYISEPITRCPPREKGRLKNLVAKIAQAILAPPYATRLYIPSQVTAPEVRGQMLPEHVYLLDRIRVVEADYMLVAADHTSFGIGGEVEMATSLGKPVIIFSRDDTLSRFLIGTPANAVHGRDGRQYYLKYRDWRDLKGPLLEMIESLLPDLQAPRPPGLSFQDIGRRVKELRTKHNMTREALANRAGLRPAQLSLLEQPFDVIRKELEAYHNEADLDLGLIQLTPHQLEQLTHVSIAALNRIADVLGTSLVDLIRDSGSTRTTKGPGKQSDHRVSHLRTLREASLKVRAAQFDITFREYEKLYQSLVETHLVTPGKYQQKTTNPRVISEKEFMDALVQARKNR</sequence>
<protein>
    <recommendedName>
        <fullName evidence="1">HTH cro/C1-type domain-containing protein</fullName>
    </recommendedName>
</protein>
<dbReference type="Gene3D" id="3.40.50.450">
    <property type="match status" value="1"/>
</dbReference>
<dbReference type="EMBL" id="JAFREP010000044">
    <property type="protein sequence ID" value="MBO1322851.1"/>
    <property type="molecule type" value="Genomic_DNA"/>
</dbReference>
<comment type="caution">
    <text evidence="2">The sequence shown here is derived from an EMBL/GenBank/DDBJ whole genome shotgun (WGS) entry which is preliminary data.</text>
</comment>
<name>A0A8J7U8R6_9BACT</name>